<keyword evidence="2" id="KW-1133">Transmembrane helix</keyword>
<dbReference type="SMART" id="SM00331">
    <property type="entry name" value="PP2C_SIG"/>
    <property type="match status" value="1"/>
</dbReference>
<dbReference type="InterPro" id="IPR036457">
    <property type="entry name" value="PPM-type-like_dom_sf"/>
</dbReference>
<dbReference type="GO" id="GO:0016791">
    <property type="term" value="F:phosphatase activity"/>
    <property type="evidence" value="ECO:0007669"/>
    <property type="project" value="TreeGrafter"/>
</dbReference>
<dbReference type="InterPro" id="IPR001932">
    <property type="entry name" value="PPM-type_phosphatase-like_dom"/>
</dbReference>
<dbReference type="PANTHER" id="PTHR43156">
    <property type="entry name" value="STAGE II SPORULATION PROTEIN E-RELATED"/>
    <property type="match status" value="1"/>
</dbReference>
<evidence type="ECO:0000313" key="5">
    <source>
        <dbReference type="Proteomes" id="UP000245133"/>
    </source>
</evidence>
<dbReference type="Pfam" id="PF07228">
    <property type="entry name" value="SpoIIE"/>
    <property type="match status" value="1"/>
</dbReference>
<sequence length="323" mass="37008">MGIFAETEFIRKFYIANIAKNIISEETTIVTVFWLAIGLFANFTIVFRFVQKSLEENQKATFAKEKAENYLYKLKKDLRFAGNIQRNLLPSQNFQFDEIQFSTWIRPLTEVGGDTFGIVPLQEKKLRIFLVDATGHGIEAALMTLLIRSELLKFMYQSIPLHDVLNQFNKVFIENYQKLGYFCTIALLEIDLSSKTLVYSSAGHPTQYLRNGNQWHHLQSYGRIIGLSKESEFESVSLPLQDSFTFFLFSDGVFEEISKDGTLYGEVLLERDLQEISGLSPEDICQTIEARLEEHRSTKGYRDDISLVVGKANLAYPSSVNKI</sequence>
<feature type="domain" description="PPM-type phosphatase" evidence="3">
    <location>
        <begin position="96"/>
        <end position="312"/>
    </location>
</feature>
<comment type="caution">
    <text evidence="4">The sequence shown here is derived from an EMBL/GenBank/DDBJ whole genome shotgun (WGS) entry which is preliminary data.</text>
</comment>
<organism evidence="4 5">
    <name type="scientific">Leptospira ryugenii</name>
    <dbReference type="NCBI Taxonomy" id="1917863"/>
    <lineage>
        <taxon>Bacteria</taxon>
        <taxon>Pseudomonadati</taxon>
        <taxon>Spirochaetota</taxon>
        <taxon>Spirochaetia</taxon>
        <taxon>Leptospirales</taxon>
        <taxon>Leptospiraceae</taxon>
        <taxon>Leptospira</taxon>
    </lineage>
</organism>
<evidence type="ECO:0000313" key="4">
    <source>
        <dbReference type="EMBL" id="GBF50464.1"/>
    </source>
</evidence>
<keyword evidence="1" id="KW-0378">Hydrolase</keyword>
<dbReference type="PANTHER" id="PTHR43156:SF2">
    <property type="entry name" value="STAGE II SPORULATION PROTEIN E"/>
    <property type="match status" value="1"/>
</dbReference>
<dbReference type="Gene3D" id="3.60.40.10">
    <property type="entry name" value="PPM-type phosphatase domain"/>
    <property type="match status" value="1"/>
</dbReference>
<gene>
    <name evidence="4" type="ORF">LPTSP4_19890</name>
</gene>
<name>A0A2P2E0Q1_9LEPT</name>
<accession>A0A2P2E0Q1</accession>
<keyword evidence="5" id="KW-1185">Reference proteome</keyword>
<evidence type="ECO:0000256" key="2">
    <source>
        <dbReference type="SAM" id="Phobius"/>
    </source>
</evidence>
<dbReference type="Proteomes" id="UP000245133">
    <property type="component" value="Unassembled WGS sequence"/>
</dbReference>
<dbReference type="SUPFAM" id="SSF81606">
    <property type="entry name" value="PP2C-like"/>
    <property type="match status" value="1"/>
</dbReference>
<protein>
    <recommendedName>
        <fullName evidence="3">PPM-type phosphatase domain-containing protein</fullName>
    </recommendedName>
</protein>
<feature type="transmembrane region" description="Helical" evidence="2">
    <location>
        <begin position="29"/>
        <end position="50"/>
    </location>
</feature>
<evidence type="ECO:0000256" key="1">
    <source>
        <dbReference type="ARBA" id="ARBA00022801"/>
    </source>
</evidence>
<dbReference type="EMBL" id="BFBB01000005">
    <property type="protein sequence ID" value="GBF50464.1"/>
    <property type="molecule type" value="Genomic_DNA"/>
</dbReference>
<dbReference type="InterPro" id="IPR052016">
    <property type="entry name" value="Bact_Sigma-Reg"/>
</dbReference>
<keyword evidence="2" id="KW-0472">Membrane</keyword>
<evidence type="ECO:0000259" key="3">
    <source>
        <dbReference type="SMART" id="SM00331"/>
    </source>
</evidence>
<proteinExistence type="predicted"/>
<keyword evidence="2" id="KW-0812">Transmembrane</keyword>
<dbReference type="AlphaFoldDB" id="A0A2P2E0Q1"/>
<reference evidence="4 5" key="1">
    <citation type="submission" date="2018-02" db="EMBL/GenBank/DDBJ databases">
        <title>Novel Leptospira species isolated from soil and water in Japan.</title>
        <authorList>
            <person name="Nakao R."/>
            <person name="Masuzawa T."/>
        </authorList>
    </citation>
    <scope>NUCLEOTIDE SEQUENCE [LARGE SCALE GENOMIC DNA]</scope>
    <source>
        <strain evidence="4 5">YH101</strain>
    </source>
</reference>